<dbReference type="Gene3D" id="2.30.42.10">
    <property type="match status" value="1"/>
</dbReference>
<feature type="compositionally biased region" description="Basic residues" evidence="4">
    <location>
        <begin position="100"/>
        <end position="116"/>
    </location>
</feature>
<evidence type="ECO:0000256" key="1">
    <source>
        <dbReference type="ARBA" id="ARBA00004316"/>
    </source>
</evidence>
<dbReference type="AlphaFoldDB" id="A0AAD8EQ85"/>
<dbReference type="GO" id="GO:0032426">
    <property type="term" value="C:stereocilium tip"/>
    <property type="evidence" value="ECO:0007669"/>
    <property type="project" value="TreeGrafter"/>
</dbReference>
<gene>
    <name evidence="6" type="ORF">L9F63_026845</name>
</gene>
<feature type="region of interest" description="Disordered" evidence="4">
    <location>
        <begin position="131"/>
        <end position="156"/>
    </location>
</feature>
<dbReference type="PANTHER" id="PTHR23116">
    <property type="entry name" value="PDZ DOMAIN CONTAINING WHIRLIN AND HARMONIN-RELATED"/>
    <property type="match status" value="1"/>
</dbReference>
<keyword evidence="3" id="KW-0966">Cell projection</keyword>
<dbReference type="EMBL" id="JASPKZ010001446">
    <property type="protein sequence ID" value="KAJ9598049.1"/>
    <property type="molecule type" value="Genomic_DNA"/>
</dbReference>
<dbReference type="SUPFAM" id="SSF50156">
    <property type="entry name" value="PDZ domain-like"/>
    <property type="match status" value="1"/>
</dbReference>
<evidence type="ECO:0000313" key="7">
    <source>
        <dbReference type="Proteomes" id="UP001233999"/>
    </source>
</evidence>
<evidence type="ECO:0000256" key="3">
    <source>
        <dbReference type="ARBA" id="ARBA00023273"/>
    </source>
</evidence>
<dbReference type="SMART" id="SM00228">
    <property type="entry name" value="PDZ"/>
    <property type="match status" value="1"/>
</dbReference>
<reference evidence="6" key="1">
    <citation type="journal article" date="2023" name="IScience">
        <title>Live-bearing cockroach genome reveals convergent evolutionary mechanisms linked to viviparity in insects and beyond.</title>
        <authorList>
            <person name="Fouks B."/>
            <person name="Harrison M.C."/>
            <person name="Mikhailova A.A."/>
            <person name="Marchal E."/>
            <person name="English S."/>
            <person name="Carruthers M."/>
            <person name="Jennings E.C."/>
            <person name="Chiamaka E.L."/>
            <person name="Frigard R.A."/>
            <person name="Pippel M."/>
            <person name="Attardo G.M."/>
            <person name="Benoit J.B."/>
            <person name="Bornberg-Bauer E."/>
            <person name="Tobe S.S."/>
        </authorList>
    </citation>
    <scope>NUCLEOTIDE SEQUENCE</scope>
    <source>
        <strain evidence="6">Stay&amp;Tobe</strain>
    </source>
</reference>
<name>A0AAD8EQ85_DIPPU</name>
<dbReference type="InterPro" id="IPR001478">
    <property type="entry name" value="PDZ"/>
</dbReference>
<keyword evidence="2" id="KW-0677">Repeat</keyword>
<dbReference type="PROSITE" id="PS50106">
    <property type="entry name" value="PDZ"/>
    <property type="match status" value="1"/>
</dbReference>
<evidence type="ECO:0000259" key="5">
    <source>
        <dbReference type="PROSITE" id="PS50106"/>
    </source>
</evidence>
<dbReference type="GO" id="GO:0005886">
    <property type="term" value="C:plasma membrane"/>
    <property type="evidence" value="ECO:0007669"/>
    <property type="project" value="TreeGrafter"/>
</dbReference>
<dbReference type="InterPro" id="IPR036034">
    <property type="entry name" value="PDZ_sf"/>
</dbReference>
<dbReference type="PANTHER" id="PTHR23116:SF29">
    <property type="entry name" value="PDZ DOMAIN-CONTAINING PROTEIN 7"/>
    <property type="match status" value="1"/>
</dbReference>
<keyword evidence="7" id="KW-1185">Reference proteome</keyword>
<protein>
    <recommendedName>
        <fullName evidence="5">PDZ domain-containing protein</fullName>
    </recommendedName>
</protein>
<dbReference type="GO" id="GO:0002142">
    <property type="term" value="C:stereocilia ankle link complex"/>
    <property type="evidence" value="ECO:0007669"/>
    <property type="project" value="TreeGrafter"/>
</dbReference>
<comment type="subcellular location">
    <subcellularLocation>
        <location evidence="1">Cell projection</location>
    </subcellularLocation>
</comment>
<proteinExistence type="predicted"/>
<comment type="caution">
    <text evidence="6">The sequence shown here is derived from an EMBL/GenBank/DDBJ whole genome shotgun (WGS) entry which is preliminary data.</text>
</comment>
<feature type="domain" description="PDZ" evidence="5">
    <location>
        <begin position="166"/>
        <end position="233"/>
    </location>
</feature>
<feature type="region of interest" description="Disordered" evidence="4">
    <location>
        <begin position="49"/>
        <end position="116"/>
    </location>
</feature>
<sequence>DKIQRGNKSICPSMGAAGAGVPLGAVLASSPSHRAGSYEAEDAIYRGGGSTTSRGRSGLYYSPPGTSYTIVERPTTAPTPGKHPRGTYLGSSTTFNNTRANHHHHHHPGTNGKKRPISPEQVLRMFGTAGPPVGSNKMPGGRRSAVSSPASSPHNLNMHQDLVVRTVNMVRPPDSTHGFGICVKGGKDSGVGVYISRVEEGSVAERAGLRPGDTILEVNGTPFSTISHEEALKEHEGADQILQSERHVTHMFRFTTYFTAVFDAFEPILPLRDLSATRSFSHPTNSNISCTLNQMSDNTHPIVIGVTIAPFYWRHHKWRIKCWKCCPPAVKQALYRVNTFRLTRFLPMYLGSEGAIPALITLSSNTSLIFVRHKIVDCRSGRSKLTSSRTSGWQSEMRTRRERYLTGETP</sequence>
<evidence type="ECO:0000313" key="6">
    <source>
        <dbReference type="EMBL" id="KAJ9598049.1"/>
    </source>
</evidence>
<dbReference type="Pfam" id="PF00595">
    <property type="entry name" value="PDZ"/>
    <property type="match status" value="1"/>
</dbReference>
<dbReference type="CDD" id="cd00136">
    <property type="entry name" value="PDZ_canonical"/>
    <property type="match status" value="1"/>
</dbReference>
<evidence type="ECO:0000256" key="2">
    <source>
        <dbReference type="ARBA" id="ARBA00022737"/>
    </source>
</evidence>
<dbReference type="InterPro" id="IPR051844">
    <property type="entry name" value="USH2_Complex_Protein"/>
</dbReference>
<feature type="compositionally biased region" description="Low complexity" evidence="4">
    <location>
        <begin position="141"/>
        <end position="153"/>
    </location>
</feature>
<dbReference type="GO" id="GO:0005929">
    <property type="term" value="C:cilium"/>
    <property type="evidence" value="ECO:0007669"/>
    <property type="project" value="TreeGrafter"/>
</dbReference>
<feature type="non-terminal residue" evidence="6">
    <location>
        <position position="1"/>
    </location>
</feature>
<dbReference type="Proteomes" id="UP001233999">
    <property type="component" value="Unassembled WGS sequence"/>
</dbReference>
<accession>A0AAD8EQ85</accession>
<evidence type="ECO:0000256" key="4">
    <source>
        <dbReference type="SAM" id="MobiDB-lite"/>
    </source>
</evidence>
<feature type="non-terminal residue" evidence="6">
    <location>
        <position position="410"/>
    </location>
</feature>
<organism evidence="6 7">
    <name type="scientific">Diploptera punctata</name>
    <name type="common">Pacific beetle cockroach</name>
    <dbReference type="NCBI Taxonomy" id="6984"/>
    <lineage>
        <taxon>Eukaryota</taxon>
        <taxon>Metazoa</taxon>
        <taxon>Ecdysozoa</taxon>
        <taxon>Arthropoda</taxon>
        <taxon>Hexapoda</taxon>
        <taxon>Insecta</taxon>
        <taxon>Pterygota</taxon>
        <taxon>Neoptera</taxon>
        <taxon>Polyneoptera</taxon>
        <taxon>Dictyoptera</taxon>
        <taxon>Blattodea</taxon>
        <taxon>Blaberoidea</taxon>
        <taxon>Blaberidae</taxon>
        <taxon>Diplopterinae</taxon>
        <taxon>Diploptera</taxon>
    </lineage>
</organism>
<feature type="compositionally biased region" description="Polar residues" evidence="4">
    <location>
        <begin position="89"/>
        <end position="99"/>
    </location>
</feature>
<reference evidence="6" key="2">
    <citation type="submission" date="2023-05" db="EMBL/GenBank/DDBJ databases">
        <authorList>
            <person name="Fouks B."/>
        </authorList>
    </citation>
    <scope>NUCLEOTIDE SEQUENCE</scope>
    <source>
        <strain evidence="6">Stay&amp;Tobe</strain>
        <tissue evidence="6">Testes</tissue>
    </source>
</reference>